<protein>
    <recommendedName>
        <fullName evidence="3">Putative amidase domain-containing protein</fullName>
    </recommendedName>
</protein>
<dbReference type="PROSITE" id="PS51257">
    <property type="entry name" value="PROKAR_LIPOPROTEIN"/>
    <property type="match status" value="1"/>
</dbReference>
<evidence type="ECO:0000313" key="4">
    <source>
        <dbReference type="EMBL" id="GKU27378.1"/>
    </source>
</evidence>
<feature type="signal peptide" evidence="2">
    <location>
        <begin position="1"/>
        <end position="22"/>
    </location>
</feature>
<proteinExistence type="predicted"/>
<gene>
    <name evidence="4" type="ORF">CFOLD11_42050</name>
</gene>
<accession>A0A9W6DD84</accession>
<dbReference type="InterPro" id="IPR024301">
    <property type="entry name" value="Amidase_6"/>
</dbReference>
<feature type="domain" description="Putative amidase" evidence="3">
    <location>
        <begin position="251"/>
        <end position="418"/>
    </location>
</feature>
<dbReference type="PANTHER" id="PTHR40032:SF1">
    <property type="entry name" value="EXPORTED PROTEIN"/>
    <property type="match status" value="1"/>
</dbReference>
<keyword evidence="5" id="KW-1185">Reference proteome</keyword>
<evidence type="ECO:0000313" key="5">
    <source>
        <dbReference type="Proteomes" id="UP001057868"/>
    </source>
</evidence>
<name>A0A9W6DD84_9CLOT</name>
<dbReference type="RefSeq" id="WP_261854241.1">
    <property type="nucleotide sequence ID" value="NZ_BQXY01000011.1"/>
</dbReference>
<organism evidence="4 5">
    <name type="scientific">Clostridium folliculivorans</name>
    <dbReference type="NCBI Taxonomy" id="2886038"/>
    <lineage>
        <taxon>Bacteria</taxon>
        <taxon>Bacillati</taxon>
        <taxon>Bacillota</taxon>
        <taxon>Clostridia</taxon>
        <taxon>Eubacteriales</taxon>
        <taxon>Clostridiaceae</taxon>
        <taxon>Clostridium</taxon>
    </lineage>
</organism>
<evidence type="ECO:0000256" key="1">
    <source>
        <dbReference type="SAM" id="MobiDB-lite"/>
    </source>
</evidence>
<feature type="chain" id="PRO_5040760590" description="Putative amidase domain-containing protein" evidence="2">
    <location>
        <begin position="23"/>
        <end position="423"/>
    </location>
</feature>
<reference evidence="4" key="1">
    <citation type="journal article" date="2023" name="Int. J. Syst. Evol. Microbiol.">
        <title>&lt;i&gt;Clostridium folliculivorans&lt;/i&gt; sp. nov., isolated from soil samples of an organic paddy in Japan.</title>
        <authorList>
            <person name="Tazawa J."/>
            <person name="Kobayashi H."/>
            <person name="Tanizawa Y."/>
            <person name="Uchino A."/>
            <person name="Tanaka F."/>
            <person name="Urashima Y."/>
            <person name="Miura S."/>
            <person name="Sakamoto M."/>
            <person name="Ohkuma M."/>
            <person name="Tohno M."/>
        </authorList>
    </citation>
    <scope>NUCLEOTIDE SEQUENCE</scope>
    <source>
        <strain evidence="4">D1-1</strain>
    </source>
</reference>
<dbReference type="AlphaFoldDB" id="A0A9W6DD84"/>
<sequence>MIKNRISTVSFSLILFVSLMLGCENGIKNVKDNQPKSFSKEAITDSTESSSNKNDIHVNDKDLNQMESNKENSIKNIDMNELKSELEKIYNERSTALFSGDIASLNTLFDTSQKYGQLALENEIKRVKYLNDWSSERNITFGRIGSSVSIKKVYPQDNILKVNLHESYKFDYVYDKDINSPIDSFRIGIRHTTSLIKKNEKWVIYSDRYTDCFEDALHRYTNVVAKLPEKLSSVHNTNNNYQTVNYCKVFYDRQKAVDYADKYCGAALETNNDLKYNKKYNDYNGRGGDCTNYISQVLADKEGGGMPFGGTWTPGSKTWVNANSLKNYLINSGKGTVINVGTFKELTKPSKTSAKGIIGNLQIGDLIAYEKGPNNIDHFAVITGFDSHGYPLVNSHTTDRYHVPWDLGWGDAKIRFFLIHING</sequence>
<dbReference type="Pfam" id="PF12671">
    <property type="entry name" value="Amidase_6"/>
    <property type="match status" value="1"/>
</dbReference>
<keyword evidence="2" id="KW-0732">Signal</keyword>
<comment type="caution">
    <text evidence="4">The sequence shown here is derived from an EMBL/GenBank/DDBJ whole genome shotgun (WGS) entry which is preliminary data.</text>
</comment>
<feature type="compositionally biased region" description="Polar residues" evidence="1">
    <location>
        <begin position="44"/>
        <end position="53"/>
    </location>
</feature>
<evidence type="ECO:0000259" key="3">
    <source>
        <dbReference type="Pfam" id="PF12671"/>
    </source>
</evidence>
<evidence type="ECO:0000256" key="2">
    <source>
        <dbReference type="SAM" id="SignalP"/>
    </source>
</evidence>
<dbReference type="PANTHER" id="PTHR40032">
    <property type="entry name" value="EXPORTED PROTEIN-RELATED"/>
    <property type="match status" value="1"/>
</dbReference>
<feature type="region of interest" description="Disordered" evidence="1">
    <location>
        <begin position="38"/>
        <end position="58"/>
    </location>
</feature>
<dbReference type="EMBL" id="BQXY01000011">
    <property type="protein sequence ID" value="GKU27378.1"/>
    <property type="molecule type" value="Genomic_DNA"/>
</dbReference>
<dbReference type="Proteomes" id="UP001057868">
    <property type="component" value="Unassembled WGS sequence"/>
</dbReference>